<reference evidence="1 2" key="1">
    <citation type="journal article" date="2018" name="Front. Microbiol.">
        <title>Genome-Wide Analysis of Corynespora cassiicola Leaf Fall Disease Putative Effectors.</title>
        <authorList>
            <person name="Lopez D."/>
            <person name="Ribeiro S."/>
            <person name="Label P."/>
            <person name="Fumanal B."/>
            <person name="Venisse J.S."/>
            <person name="Kohler A."/>
            <person name="de Oliveira R.R."/>
            <person name="Labutti K."/>
            <person name="Lipzen A."/>
            <person name="Lail K."/>
            <person name="Bauer D."/>
            <person name="Ohm R.A."/>
            <person name="Barry K.W."/>
            <person name="Spatafora J."/>
            <person name="Grigoriev I.V."/>
            <person name="Martin F.M."/>
            <person name="Pujade-Renaud V."/>
        </authorList>
    </citation>
    <scope>NUCLEOTIDE SEQUENCE [LARGE SCALE GENOMIC DNA]</scope>
    <source>
        <strain evidence="1 2">Philippines</strain>
    </source>
</reference>
<gene>
    <name evidence="1" type="ORF">BS50DRAFT_628727</name>
</gene>
<evidence type="ECO:0000313" key="2">
    <source>
        <dbReference type="Proteomes" id="UP000240883"/>
    </source>
</evidence>
<evidence type="ECO:0000313" key="1">
    <source>
        <dbReference type="EMBL" id="PSN75557.1"/>
    </source>
</evidence>
<accession>A0A2T2PD19</accession>
<dbReference type="Proteomes" id="UP000240883">
    <property type="component" value="Unassembled WGS sequence"/>
</dbReference>
<dbReference type="EMBL" id="KZ678128">
    <property type="protein sequence ID" value="PSN75557.1"/>
    <property type="molecule type" value="Genomic_DNA"/>
</dbReference>
<proteinExistence type="predicted"/>
<protein>
    <submittedName>
        <fullName evidence="1">Uncharacterized protein</fullName>
    </submittedName>
</protein>
<name>A0A2T2PD19_CORCC</name>
<sequence>MPNGSPHRFCAVHSNAEANVKDYFYCPTDRLFYVGPQPLVHDGNPTCTALYKFLTNLWELGYLDHTGVGPLFLQPAYKANLGFKEGYTLDLEAKVGDFPARIPYRTSFLIRKTSRSVFTYVTYFVGKDWKGGYQEAQSGVGEVNMTTEDAGGNLTA</sequence>
<keyword evidence="2" id="KW-1185">Reference proteome</keyword>
<organism evidence="1 2">
    <name type="scientific">Corynespora cassiicola Philippines</name>
    <dbReference type="NCBI Taxonomy" id="1448308"/>
    <lineage>
        <taxon>Eukaryota</taxon>
        <taxon>Fungi</taxon>
        <taxon>Dikarya</taxon>
        <taxon>Ascomycota</taxon>
        <taxon>Pezizomycotina</taxon>
        <taxon>Dothideomycetes</taxon>
        <taxon>Pleosporomycetidae</taxon>
        <taxon>Pleosporales</taxon>
        <taxon>Corynesporascaceae</taxon>
        <taxon>Corynespora</taxon>
    </lineage>
</organism>
<dbReference type="AlphaFoldDB" id="A0A2T2PD19"/>